<proteinExistence type="predicted"/>
<organism evidence="2 4">
    <name type="scientific">Phytophthora cactorum</name>
    <dbReference type="NCBI Taxonomy" id="29920"/>
    <lineage>
        <taxon>Eukaryota</taxon>
        <taxon>Sar</taxon>
        <taxon>Stramenopiles</taxon>
        <taxon>Oomycota</taxon>
        <taxon>Peronosporomycetes</taxon>
        <taxon>Peronosporales</taxon>
        <taxon>Peronosporaceae</taxon>
        <taxon>Phytophthora</taxon>
    </lineage>
</organism>
<name>A0A8T0Z4W1_9STRA</name>
<dbReference type="AlphaFoldDB" id="A0A8T0Z4W1"/>
<evidence type="ECO:0000313" key="2">
    <source>
        <dbReference type="EMBL" id="KAG2857090.1"/>
    </source>
</evidence>
<reference evidence="2" key="1">
    <citation type="submission" date="2018-10" db="EMBL/GenBank/DDBJ databases">
        <title>Effector identification in a new, highly contiguous assembly of the strawberry crown rot pathogen Phytophthora cactorum.</title>
        <authorList>
            <person name="Armitage A.D."/>
            <person name="Nellist C.F."/>
            <person name="Bates H."/>
            <person name="Vickerstaff R.J."/>
            <person name="Harrison R.J."/>
        </authorList>
    </citation>
    <scope>NUCLEOTIDE SEQUENCE</scope>
    <source>
        <strain evidence="2">15-7</strain>
        <strain evidence="3">4040</strain>
    </source>
</reference>
<dbReference type="Proteomes" id="UP000736787">
    <property type="component" value="Unassembled WGS sequence"/>
</dbReference>
<feature type="region of interest" description="Disordered" evidence="1">
    <location>
        <begin position="33"/>
        <end position="57"/>
    </location>
</feature>
<dbReference type="Proteomes" id="UP000735874">
    <property type="component" value="Unassembled WGS sequence"/>
</dbReference>
<dbReference type="EMBL" id="RCMK01000262">
    <property type="protein sequence ID" value="KAG2940144.1"/>
    <property type="molecule type" value="Genomic_DNA"/>
</dbReference>
<protein>
    <submittedName>
        <fullName evidence="2">Uncharacterized protein</fullName>
    </submittedName>
</protein>
<dbReference type="EMBL" id="RCMG01000304">
    <property type="protein sequence ID" value="KAG2857090.1"/>
    <property type="molecule type" value="Genomic_DNA"/>
</dbReference>
<gene>
    <name evidence="2" type="ORF">PC113_g10989</name>
    <name evidence="3" type="ORF">PC117_g10638</name>
</gene>
<evidence type="ECO:0000313" key="4">
    <source>
        <dbReference type="Proteomes" id="UP000735874"/>
    </source>
</evidence>
<accession>A0A8T0Z4W1</accession>
<evidence type="ECO:0000313" key="3">
    <source>
        <dbReference type="EMBL" id="KAG2940144.1"/>
    </source>
</evidence>
<evidence type="ECO:0000256" key="1">
    <source>
        <dbReference type="SAM" id="MobiDB-lite"/>
    </source>
</evidence>
<sequence>MSVSTYPGFTVTTAKPCSRRSMASERVIMLSDAAHDGGDLQDDGGTLRVSRELQARQ</sequence>
<comment type="caution">
    <text evidence="2">The sequence shown here is derived from an EMBL/GenBank/DDBJ whole genome shotgun (WGS) entry which is preliminary data.</text>
</comment>